<organism evidence="1 2">
    <name type="scientific">Larkinella insperata</name>
    <dbReference type="NCBI Taxonomy" id="332158"/>
    <lineage>
        <taxon>Bacteria</taxon>
        <taxon>Pseudomonadati</taxon>
        <taxon>Bacteroidota</taxon>
        <taxon>Cytophagia</taxon>
        <taxon>Cytophagales</taxon>
        <taxon>Spirosomataceae</taxon>
        <taxon>Larkinella</taxon>
    </lineage>
</organism>
<gene>
    <name evidence="1" type="ORF">ACFQ4C_18135</name>
</gene>
<evidence type="ECO:0000313" key="2">
    <source>
        <dbReference type="Proteomes" id="UP001597116"/>
    </source>
</evidence>
<name>A0ABW3QA34_9BACT</name>
<reference evidence="2" key="1">
    <citation type="journal article" date="2019" name="Int. J. Syst. Evol. Microbiol.">
        <title>The Global Catalogue of Microorganisms (GCM) 10K type strain sequencing project: providing services to taxonomists for standard genome sequencing and annotation.</title>
        <authorList>
            <consortium name="The Broad Institute Genomics Platform"/>
            <consortium name="The Broad Institute Genome Sequencing Center for Infectious Disease"/>
            <person name="Wu L."/>
            <person name="Ma J."/>
        </authorList>
    </citation>
    <scope>NUCLEOTIDE SEQUENCE [LARGE SCALE GENOMIC DNA]</scope>
    <source>
        <strain evidence="2">CCUG 55608</strain>
    </source>
</reference>
<protein>
    <submittedName>
        <fullName evidence="1">Uncharacterized protein</fullName>
    </submittedName>
</protein>
<dbReference type="EMBL" id="JBHTLP010000011">
    <property type="protein sequence ID" value="MFD1143052.1"/>
    <property type="molecule type" value="Genomic_DNA"/>
</dbReference>
<accession>A0ABW3QA34</accession>
<dbReference type="RefSeq" id="WP_265990896.1">
    <property type="nucleotide sequence ID" value="NZ_CP110973.1"/>
</dbReference>
<sequence length="135" mass="16050">MKITPLPSHPPRGFANWTRLYEDVIKILRPGEETFILHEMPDPALKRQKLLVTIHPTLHYLADLKEKVFKELWQHRLSVEDVNTLTTVGRRFHENRFATSSDDSTTWPTDKAVKDFYSLLERLNIQWREDQLKEK</sequence>
<keyword evidence="2" id="KW-1185">Reference proteome</keyword>
<dbReference type="Proteomes" id="UP001597116">
    <property type="component" value="Unassembled WGS sequence"/>
</dbReference>
<comment type="caution">
    <text evidence="1">The sequence shown here is derived from an EMBL/GenBank/DDBJ whole genome shotgun (WGS) entry which is preliminary data.</text>
</comment>
<proteinExistence type="predicted"/>
<evidence type="ECO:0000313" key="1">
    <source>
        <dbReference type="EMBL" id="MFD1143052.1"/>
    </source>
</evidence>